<accession>A0A1B1TDJ4</accession>
<reference evidence="2" key="1">
    <citation type="submission" date="2014-11" db="EMBL/GenBank/DDBJ databases">
        <authorList>
            <person name="Zhu J."/>
            <person name="Qi W."/>
            <person name="Song R."/>
        </authorList>
    </citation>
    <scope>NUCLEOTIDE SEQUENCE</scope>
</reference>
<evidence type="ECO:0000313" key="2">
    <source>
        <dbReference type="EMBL" id="ANV80351.1"/>
    </source>
</evidence>
<feature type="transmembrane region" description="Helical" evidence="1">
    <location>
        <begin position="290"/>
        <end position="308"/>
    </location>
</feature>
<organism evidence="2">
    <name type="scientific">uncultured Poseidoniia archaeon</name>
    <dbReference type="NCBI Taxonomy" id="1697135"/>
    <lineage>
        <taxon>Archaea</taxon>
        <taxon>Methanobacteriati</taxon>
        <taxon>Thermoplasmatota</taxon>
        <taxon>Candidatus Poseidoniia</taxon>
        <taxon>environmental samples</taxon>
    </lineage>
</organism>
<keyword evidence="1" id="KW-0812">Transmembrane</keyword>
<sequence length="324" mass="34953">MESNGEVMLRRSPQLLILLFTALLIAPVLAMPGGPPWENADGLIVENGCSCHGGGAPSTEVVVSISGVPRAYEAGETYNFTISLQHATNSEGGYLLWDYNSGNLTPGEGSVSVPEEPGAVSQSAVGNDWEVFWTAPDTDIGEVSFQLVGNAVNGNGQFDEGDLWNILSFSISAPGTTYQDDNESLAVRTISVGDYESLFVATENPEAIEAQRQEGIAEDFFNNGNLFYWTTLAIIIVGAVIQGEFYERKFGGGPPHLDMRLAVPQGVRRGFLAAGLTLLFGWSLDTGQSWGVILLCLMIMLWAIFGVYRTIVQARAPKQYTDLV</sequence>
<protein>
    <recommendedName>
        <fullName evidence="3">Reelin domain-containing protein</fullName>
    </recommendedName>
</protein>
<feature type="transmembrane region" description="Helical" evidence="1">
    <location>
        <begin position="226"/>
        <end position="246"/>
    </location>
</feature>
<dbReference type="NCBIfam" id="NF041895">
    <property type="entry name" value="choice_anch_V"/>
    <property type="match status" value="1"/>
</dbReference>
<proteinExistence type="predicted"/>
<evidence type="ECO:0000256" key="1">
    <source>
        <dbReference type="SAM" id="Phobius"/>
    </source>
</evidence>
<keyword evidence="1" id="KW-1133">Transmembrane helix</keyword>
<dbReference type="AlphaFoldDB" id="A0A1B1TDJ4"/>
<keyword evidence="1" id="KW-0472">Membrane</keyword>
<name>A0A1B1TDJ4_9ARCH</name>
<dbReference type="EMBL" id="KP211885">
    <property type="protein sequence ID" value="ANV80351.1"/>
    <property type="molecule type" value="Genomic_DNA"/>
</dbReference>
<reference evidence="2" key="2">
    <citation type="journal article" date="2015" name="ISME J.">
        <title>A new class of marine Euryarchaeota group II from the Mediterranean deep chlorophyll maximum.</title>
        <authorList>
            <person name="Martin-Cuadrado A.B."/>
            <person name="Garcia-Heredia I."/>
            <person name="Molto A.G."/>
            <person name="Lopez-Ubeda R."/>
            <person name="Kimes N."/>
            <person name="Lopez-Garcia P."/>
            <person name="Moreira D."/>
            <person name="Rodriguez-Valera F."/>
        </authorList>
    </citation>
    <scope>NUCLEOTIDE SEQUENCE</scope>
</reference>
<evidence type="ECO:0008006" key="3">
    <source>
        <dbReference type="Google" id="ProtNLM"/>
    </source>
</evidence>